<organism evidence="2 3">
    <name type="scientific">Actinomycetospora chlora</name>
    <dbReference type="NCBI Taxonomy" id="663608"/>
    <lineage>
        <taxon>Bacteria</taxon>
        <taxon>Bacillati</taxon>
        <taxon>Actinomycetota</taxon>
        <taxon>Actinomycetes</taxon>
        <taxon>Pseudonocardiales</taxon>
        <taxon>Pseudonocardiaceae</taxon>
        <taxon>Actinomycetospora</taxon>
    </lineage>
</organism>
<gene>
    <name evidence="2" type="ORF">GCM10023200_46810</name>
</gene>
<proteinExistence type="predicted"/>
<protein>
    <submittedName>
        <fullName evidence="2">Uncharacterized protein</fullName>
    </submittedName>
</protein>
<feature type="compositionally biased region" description="Basic and acidic residues" evidence="1">
    <location>
        <begin position="55"/>
        <end position="68"/>
    </location>
</feature>
<dbReference type="Proteomes" id="UP001500928">
    <property type="component" value="Unassembled WGS sequence"/>
</dbReference>
<evidence type="ECO:0000313" key="3">
    <source>
        <dbReference type="Proteomes" id="UP001500928"/>
    </source>
</evidence>
<accession>A0ABP9C2S2</accession>
<comment type="caution">
    <text evidence="2">The sequence shown here is derived from an EMBL/GenBank/DDBJ whole genome shotgun (WGS) entry which is preliminary data.</text>
</comment>
<dbReference type="EMBL" id="BAABHO010000047">
    <property type="protein sequence ID" value="GAA4804151.1"/>
    <property type="molecule type" value="Genomic_DNA"/>
</dbReference>
<evidence type="ECO:0000313" key="2">
    <source>
        <dbReference type="EMBL" id="GAA4804151.1"/>
    </source>
</evidence>
<keyword evidence="3" id="KW-1185">Reference proteome</keyword>
<sequence length="75" mass="7949">MLTGALDDETIDHVQGLLAGSETRRGCNTRRRMSLPPVHPMLGATPDNGPATSVPRDRSGPRGDDRLRRGGGQSG</sequence>
<reference evidence="3" key="1">
    <citation type="journal article" date="2019" name="Int. J. Syst. Evol. Microbiol.">
        <title>The Global Catalogue of Microorganisms (GCM) 10K type strain sequencing project: providing services to taxonomists for standard genome sequencing and annotation.</title>
        <authorList>
            <consortium name="The Broad Institute Genomics Platform"/>
            <consortium name="The Broad Institute Genome Sequencing Center for Infectious Disease"/>
            <person name="Wu L."/>
            <person name="Ma J."/>
        </authorList>
    </citation>
    <scope>NUCLEOTIDE SEQUENCE [LARGE SCALE GENOMIC DNA]</scope>
    <source>
        <strain evidence="3">JCM 17979</strain>
    </source>
</reference>
<name>A0ABP9C2S2_9PSEU</name>
<feature type="region of interest" description="Disordered" evidence="1">
    <location>
        <begin position="21"/>
        <end position="75"/>
    </location>
</feature>
<evidence type="ECO:0000256" key="1">
    <source>
        <dbReference type="SAM" id="MobiDB-lite"/>
    </source>
</evidence>